<dbReference type="AlphaFoldDB" id="A0A7R9E6T6"/>
<organism evidence="1">
    <name type="scientific">Timema monikensis</name>
    <dbReference type="NCBI Taxonomy" id="170555"/>
    <lineage>
        <taxon>Eukaryota</taxon>
        <taxon>Metazoa</taxon>
        <taxon>Ecdysozoa</taxon>
        <taxon>Arthropoda</taxon>
        <taxon>Hexapoda</taxon>
        <taxon>Insecta</taxon>
        <taxon>Pterygota</taxon>
        <taxon>Neoptera</taxon>
        <taxon>Polyneoptera</taxon>
        <taxon>Phasmatodea</taxon>
        <taxon>Timematodea</taxon>
        <taxon>Timematoidea</taxon>
        <taxon>Timematidae</taxon>
        <taxon>Timema</taxon>
    </lineage>
</organism>
<dbReference type="EMBL" id="OB793433">
    <property type="protein sequence ID" value="CAD7427318.1"/>
    <property type="molecule type" value="Genomic_DNA"/>
</dbReference>
<gene>
    <name evidence="1" type="ORF">TMSB3V08_LOCUS4169</name>
</gene>
<name>A0A7R9E6T6_9NEOP</name>
<proteinExistence type="predicted"/>
<accession>A0A7R9E6T6</accession>
<protein>
    <submittedName>
        <fullName evidence="1">Uncharacterized protein</fullName>
    </submittedName>
</protein>
<sequence length="78" mass="8546">MTKASQSLGCDTPEKRCGNAVFTGTSLLVYGPSVKDKSPGTFTLTYVVSLFITQTVQDLYISLILPKHITVFKEKSIM</sequence>
<reference evidence="1" key="1">
    <citation type="submission" date="2020-11" db="EMBL/GenBank/DDBJ databases">
        <authorList>
            <person name="Tran Van P."/>
        </authorList>
    </citation>
    <scope>NUCLEOTIDE SEQUENCE</scope>
</reference>
<evidence type="ECO:0000313" key="1">
    <source>
        <dbReference type="EMBL" id="CAD7427318.1"/>
    </source>
</evidence>